<proteinExistence type="predicted"/>
<dbReference type="Gene3D" id="1.10.10.10">
    <property type="entry name" value="Winged helix-like DNA-binding domain superfamily/Winged helix DNA-binding domain"/>
    <property type="match status" value="1"/>
</dbReference>
<dbReference type="EMBL" id="CP002056">
    <property type="protein sequence ID" value="ADI29120.1"/>
    <property type="molecule type" value="Genomic_DNA"/>
</dbReference>
<dbReference type="PANTHER" id="PTHR44688:SF16">
    <property type="entry name" value="DNA-BINDING TRANSCRIPTIONAL ACTIVATOR DEVR_DOSR"/>
    <property type="match status" value="1"/>
</dbReference>
<evidence type="ECO:0000256" key="3">
    <source>
        <dbReference type="ARBA" id="ARBA00023163"/>
    </source>
</evidence>
<keyword evidence="1" id="KW-0805">Transcription regulation</keyword>
<evidence type="ECO:0000313" key="5">
    <source>
        <dbReference type="EMBL" id="ADI29120.1"/>
    </source>
</evidence>
<name>D7DNV3_METV0</name>
<dbReference type="PROSITE" id="PS50043">
    <property type="entry name" value="HTH_LUXR_2"/>
    <property type="match status" value="1"/>
</dbReference>
<accession>D7DNV3</accession>
<keyword evidence="2" id="KW-0238">DNA-binding</keyword>
<dbReference type="InterPro" id="IPR017470">
    <property type="entry name" value="Tscrpt_reg_EpsA"/>
</dbReference>
<sequence length="247" mass="28497">MDVITESLRISQRTHLFNWLQGELQYLLGHEVMIFGIKSSENDTYHFEYFTSTRYFNDEQLSSVIEQETGLISQIIKIWRETTLPLFVTNQENIEDFSHFSVINFNEDIVKKSELKNFVMHGFGDNHSKISSIVIFGRLHKFPSINLGNILELIMPHLHCALVRITSSRSNVVINTAAIANIMTKRESEILQWLHMGKTNWEISSILDISQLTVKNHVQNILRKLDVQNRSQAAVKAAKLGLIKMLK</sequence>
<dbReference type="eggNOG" id="COG2197">
    <property type="taxonomic scope" value="Bacteria"/>
</dbReference>
<dbReference type="InterPro" id="IPR016032">
    <property type="entry name" value="Sig_transdc_resp-reg_C-effctor"/>
</dbReference>
<dbReference type="NCBIfam" id="TIGR03020">
    <property type="entry name" value="EpsA"/>
    <property type="match status" value="1"/>
</dbReference>
<keyword evidence="3" id="KW-0804">Transcription</keyword>
<dbReference type="Pfam" id="PF00196">
    <property type="entry name" value="GerE"/>
    <property type="match status" value="1"/>
</dbReference>
<evidence type="ECO:0000256" key="2">
    <source>
        <dbReference type="ARBA" id="ARBA00023125"/>
    </source>
</evidence>
<dbReference type="InterPro" id="IPR000792">
    <property type="entry name" value="Tscrpt_reg_LuxR_C"/>
</dbReference>
<reference evidence="6" key="1">
    <citation type="submission" date="2010-05" db="EMBL/GenBank/DDBJ databases">
        <title>Complete sequence of Methylotenera sp. 301.</title>
        <authorList>
            <person name="Lucas S."/>
            <person name="Copeland A."/>
            <person name="Lapidus A."/>
            <person name="Cheng J.-F."/>
            <person name="Bruce D."/>
            <person name="Goodwin L."/>
            <person name="Pitluck S."/>
            <person name="Clum A."/>
            <person name="Land M."/>
            <person name="Hauser L."/>
            <person name="Kyrpides N."/>
            <person name="Ivanova N."/>
            <person name="Chistoservova L."/>
            <person name="Kalyuzhnaya M."/>
            <person name="Woyke T."/>
        </authorList>
    </citation>
    <scope>NUCLEOTIDE SEQUENCE [LARGE SCALE GENOMIC DNA]</scope>
    <source>
        <strain evidence="6">301</strain>
    </source>
</reference>
<dbReference type="KEGG" id="meh:M301_0736"/>
<dbReference type="PROSITE" id="PS00622">
    <property type="entry name" value="HTH_LUXR_1"/>
    <property type="match status" value="1"/>
</dbReference>
<dbReference type="RefSeq" id="WP_013147436.1">
    <property type="nucleotide sequence ID" value="NC_014207.1"/>
</dbReference>
<dbReference type="CDD" id="cd06170">
    <property type="entry name" value="LuxR_C_like"/>
    <property type="match status" value="1"/>
</dbReference>
<dbReference type="OrthoDB" id="135231at2"/>
<gene>
    <name evidence="5" type="ordered locus">M301_0736</name>
</gene>
<feature type="domain" description="HTH luxR-type" evidence="4">
    <location>
        <begin position="176"/>
        <end position="241"/>
    </location>
</feature>
<dbReference type="InterPro" id="IPR036388">
    <property type="entry name" value="WH-like_DNA-bd_sf"/>
</dbReference>
<dbReference type="AlphaFoldDB" id="D7DNV3"/>
<evidence type="ECO:0000313" key="6">
    <source>
        <dbReference type="Proteomes" id="UP000000383"/>
    </source>
</evidence>
<dbReference type="HOGENOM" id="CLU_072786_3_0_4"/>
<dbReference type="GO" id="GO:0006355">
    <property type="term" value="P:regulation of DNA-templated transcription"/>
    <property type="evidence" value="ECO:0007669"/>
    <property type="project" value="InterPro"/>
</dbReference>
<dbReference type="GO" id="GO:0003677">
    <property type="term" value="F:DNA binding"/>
    <property type="evidence" value="ECO:0007669"/>
    <property type="project" value="UniProtKB-KW"/>
</dbReference>
<organism evidence="5 6">
    <name type="scientific">Methylotenera versatilis (strain 301)</name>
    <dbReference type="NCBI Taxonomy" id="666681"/>
    <lineage>
        <taxon>Bacteria</taxon>
        <taxon>Pseudomonadati</taxon>
        <taxon>Pseudomonadota</taxon>
        <taxon>Betaproteobacteria</taxon>
        <taxon>Nitrosomonadales</taxon>
        <taxon>Methylophilaceae</taxon>
        <taxon>Methylotenera</taxon>
    </lineage>
</organism>
<dbReference type="SUPFAM" id="SSF46894">
    <property type="entry name" value="C-terminal effector domain of the bipartite response regulators"/>
    <property type="match status" value="1"/>
</dbReference>
<dbReference type="PANTHER" id="PTHR44688">
    <property type="entry name" value="DNA-BINDING TRANSCRIPTIONAL ACTIVATOR DEVR_DOSR"/>
    <property type="match status" value="1"/>
</dbReference>
<keyword evidence="6" id="KW-1185">Reference proteome</keyword>
<dbReference type="Proteomes" id="UP000000383">
    <property type="component" value="Chromosome"/>
</dbReference>
<dbReference type="PRINTS" id="PR00038">
    <property type="entry name" value="HTHLUXR"/>
</dbReference>
<evidence type="ECO:0000256" key="1">
    <source>
        <dbReference type="ARBA" id="ARBA00023015"/>
    </source>
</evidence>
<dbReference type="STRING" id="666681.M301_0736"/>
<reference evidence="5 6" key="2">
    <citation type="journal article" date="2011" name="J. Bacteriol.">
        <title>Genomes of three methylotrophs from a single niche uncover genetic and metabolic divergence of Methylophilaceae.</title>
        <authorList>
            <person name="Lapidus A."/>
            <person name="Clum A."/>
            <person name="Labutti K."/>
            <person name="Kaluzhnaya M.G."/>
            <person name="Lim S."/>
            <person name="Beck D.A."/>
            <person name="Glavina Del Rio T."/>
            <person name="Nolan M."/>
            <person name="Mavromatis K."/>
            <person name="Huntemann M."/>
            <person name="Lucas S."/>
            <person name="Lidstrom M.E."/>
            <person name="Ivanova N."/>
            <person name="Chistoserdova L."/>
        </authorList>
    </citation>
    <scope>NUCLEOTIDE SEQUENCE [LARGE SCALE GENOMIC DNA]</scope>
    <source>
        <strain evidence="5 6">301</strain>
    </source>
</reference>
<evidence type="ECO:0000259" key="4">
    <source>
        <dbReference type="PROSITE" id="PS50043"/>
    </source>
</evidence>
<protein>
    <submittedName>
        <fullName evidence="5">Transcriptional regulator, LuxR family</fullName>
    </submittedName>
</protein>
<dbReference type="SMART" id="SM00421">
    <property type="entry name" value="HTH_LUXR"/>
    <property type="match status" value="1"/>
</dbReference>